<keyword evidence="12 13" id="KW-0479">Metal-binding</keyword>
<dbReference type="InterPro" id="IPR006026">
    <property type="entry name" value="Peptidase_Metallo"/>
</dbReference>
<evidence type="ECO:0000256" key="10">
    <source>
        <dbReference type="ARBA" id="ARBA00047475"/>
    </source>
</evidence>
<dbReference type="PANTHER" id="PTHR48043:SF150">
    <property type="entry name" value="GLUCURONOSYLTRANSFERASE"/>
    <property type="match status" value="1"/>
</dbReference>
<feature type="domain" description="CUB" evidence="14">
    <location>
        <begin position="596"/>
        <end position="710"/>
    </location>
</feature>
<dbReference type="AlphaFoldDB" id="A0A016T8N4"/>
<dbReference type="GO" id="GO:0004222">
    <property type="term" value="F:metalloendopeptidase activity"/>
    <property type="evidence" value="ECO:0007669"/>
    <property type="project" value="UniProtKB-UniRule"/>
</dbReference>
<comment type="caution">
    <text evidence="11">Lacks conserved residue(s) required for the propagation of feature annotation.</text>
</comment>
<proteinExistence type="inferred from homology"/>
<keyword evidence="9" id="KW-1015">Disulfide bond</keyword>
<dbReference type="InterPro" id="IPR024079">
    <property type="entry name" value="MetalloPept_cat_dom_sf"/>
</dbReference>
<keyword evidence="5" id="KW-0812">Transmembrane</keyword>
<protein>
    <recommendedName>
        <fullName evidence="13">Metalloendopeptidase</fullName>
        <ecNumber evidence="13">3.4.24.-</ecNumber>
    </recommendedName>
</protein>
<evidence type="ECO:0000256" key="2">
    <source>
        <dbReference type="ARBA" id="ARBA00009995"/>
    </source>
</evidence>
<name>A0A016T8N4_9BILA</name>
<dbReference type="GO" id="GO:0008270">
    <property type="term" value="F:zinc ion binding"/>
    <property type="evidence" value="ECO:0007669"/>
    <property type="project" value="UniProtKB-UniRule"/>
</dbReference>
<dbReference type="OrthoDB" id="5835829at2759"/>
<dbReference type="GO" id="GO:0015020">
    <property type="term" value="F:glucuronosyltransferase activity"/>
    <property type="evidence" value="ECO:0007669"/>
    <property type="project" value="UniProtKB-EC"/>
</dbReference>
<dbReference type="InterPro" id="IPR000859">
    <property type="entry name" value="CUB_dom"/>
</dbReference>
<dbReference type="SUPFAM" id="SSF55486">
    <property type="entry name" value="Metalloproteases ('zincins'), catalytic domain"/>
    <property type="match status" value="1"/>
</dbReference>
<keyword evidence="12 13" id="KW-0862">Zinc</keyword>
<comment type="catalytic activity">
    <reaction evidence="10">
        <text>glucuronate acceptor + UDP-alpha-D-glucuronate = acceptor beta-D-glucuronoside + UDP + H(+)</text>
        <dbReference type="Rhea" id="RHEA:21032"/>
        <dbReference type="ChEBI" id="CHEBI:15378"/>
        <dbReference type="ChEBI" id="CHEBI:58052"/>
        <dbReference type="ChEBI" id="CHEBI:58223"/>
        <dbReference type="ChEBI" id="CHEBI:132367"/>
        <dbReference type="ChEBI" id="CHEBI:132368"/>
        <dbReference type="EC" id="2.4.1.17"/>
    </reaction>
</comment>
<dbReference type="PROSITE" id="PS01180">
    <property type="entry name" value="CUB"/>
    <property type="match status" value="1"/>
</dbReference>
<keyword evidence="4" id="KW-0808">Transferase</keyword>
<evidence type="ECO:0000313" key="16">
    <source>
        <dbReference type="EMBL" id="EYB99348.1"/>
    </source>
</evidence>
<keyword evidence="3" id="KW-0328">Glycosyltransferase</keyword>
<feature type="binding site" evidence="12">
    <location>
        <position position="450"/>
    </location>
    <ligand>
        <name>Zn(2+)</name>
        <dbReference type="ChEBI" id="CHEBI:29105"/>
        <note>catalytic</note>
    </ligand>
</feature>
<accession>A0A016T8N4</accession>
<reference evidence="17" key="1">
    <citation type="journal article" date="2015" name="Nat. Genet.">
        <title>The genome and transcriptome of the zoonotic hookworm Ancylostoma ceylanicum identify infection-specific gene families.</title>
        <authorList>
            <person name="Schwarz E.M."/>
            <person name="Hu Y."/>
            <person name="Antoshechkin I."/>
            <person name="Miller M.M."/>
            <person name="Sternberg P.W."/>
            <person name="Aroian R.V."/>
        </authorList>
    </citation>
    <scope>NUCLEOTIDE SEQUENCE</scope>
    <source>
        <strain evidence="17">HY135</strain>
    </source>
</reference>
<evidence type="ECO:0000259" key="15">
    <source>
        <dbReference type="PROSITE" id="PS51864"/>
    </source>
</evidence>
<dbReference type="CDD" id="cd04280">
    <property type="entry name" value="ZnMc_astacin_like"/>
    <property type="match status" value="1"/>
</dbReference>
<dbReference type="InterPro" id="IPR001506">
    <property type="entry name" value="Peptidase_M12A"/>
</dbReference>
<keyword evidence="8" id="KW-0472">Membrane</keyword>
<keyword evidence="17" id="KW-1185">Reference proteome</keyword>
<comment type="subcellular location">
    <subcellularLocation>
        <location evidence="1">Membrane</location>
        <topology evidence="1">Single-pass membrane protein</topology>
    </subcellularLocation>
</comment>
<evidence type="ECO:0000256" key="6">
    <source>
        <dbReference type="ARBA" id="ARBA00022729"/>
    </source>
</evidence>
<dbReference type="InterPro" id="IPR035595">
    <property type="entry name" value="UDP_glycos_trans_CS"/>
</dbReference>
<dbReference type="PROSITE" id="PS00375">
    <property type="entry name" value="UDPGT"/>
    <property type="match status" value="1"/>
</dbReference>
<feature type="domain" description="Peptidase M12A" evidence="15">
    <location>
        <begin position="361"/>
        <end position="555"/>
    </location>
</feature>
<dbReference type="PROSITE" id="PS00022">
    <property type="entry name" value="EGF_1"/>
    <property type="match status" value="1"/>
</dbReference>
<dbReference type="PROSITE" id="PS51864">
    <property type="entry name" value="ASTACIN"/>
    <property type="match status" value="1"/>
</dbReference>
<dbReference type="InterPro" id="IPR000742">
    <property type="entry name" value="EGF"/>
</dbReference>
<dbReference type="EC" id="3.4.24.-" evidence="13"/>
<dbReference type="InterPro" id="IPR034035">
    <property type="entry name" value="Astacin-like_dom"/>
</dbReference>
<dbReference type="SMART" id="SM00235">
    <property type="entry name" value="ZnMc"/>
    <property type="match status" value="1"/>
</dbReference>
<gene>
    <name evidence="16" type="primary">Acey_s0123.g1154</name>
    <name evidence="16" type="ORF">Y032_0123g1154</name>
</gene>
<keyword evidence="12 13" id="KW-0482">Metalloprotease</keyword>
<dbReference type="Gene3D" id="3.40.390.10">
    <property type="entry name" value="Collagenase (Catalytic Domain)"/>
    <property type="match status" value="1"/>
</dbReference>
<dbReference type="Pfam" id="PF01400">
    <property type="entry name" value="Astacin"/>
    <property type="match status" value="1"/>
</dbReference>
<evidence type="ECO:0000256" key="12">
    <source>
        <dbReference type="PROSITE-ProRule" id="PRU01211"/>
    </source>
</evidence>
<comment type="caution">
    <text evidence="16">The sequence shown here is derived from an EMBL/GenBank/DDBJ whole genome shotgun (WGS) entry which is preliminary data.</text>
</comment>
<keyword evidence="12 13" id="KW-0645">Protease</keyword>
<keyword evidence="12 13" id="KW-0378">Hydrolase</keyword>
<evidence type="ECO:0000256" key="3">
    <source>
        <dbReference type="ARBA" id="ARBA00022676"/>
    </source>
</evidence>
<dbReference type="PRINTS" id="PR00480">
    <property type="entry name" value="ASTACIN"/>
</dbReference>
<dbReference type="FunFam" id="3.40.50.2000:FF:000038">
    <property type="entry name" value="UDP-GlucuronosylTransferase"/>
    <property type="match status" value="1"/>
</dbReference>
<keyword evidence="7" id="KW-1133">Transmembrane helix</keyword>
<dbReference type="EMBL" id="JARK01001459">
    <property type="protein sequence ID" value="EYB99348.1"/>
    <property type="molecule type" value="Genomic_DNA"/>
</dbReference>
<evidence type="ECO:0000256" key="13">
    <source>
        <dbReference type="RuleBase" id="RU361183"/>
    </source>
</evidence>
<keyword evidence="6" id="KW-0732">Signal</keyword>
<sequence>MSFSYFLSQFYNNLAGILEEKKLLESLKSENFDVGICELFDFTGIPVFEAIGLKNIVGAHTTSCLMEGTAYAIGAPVIPSYMPASQGVTDDSPSLVNRFINILFTFTSWYFQTSIARAAEIAMVEKLGDSATPIWDTVSNMSWILTNTEPLLEFAKPTLHKVIDIGGIGVAKPKPLDEKWHKILSLREHTILISFGSVAASIYMPYEMKVAIVDVVKSYPDVTFIWKYEEPGDSFAAGVENLFLSKWTPQVDLLADDRLTLFITHGGAGSMMESATGGKPLIVVPLFGDQTRNAKLIAKFGFGIMLHKSSLLDRSALRDAIGRALKDERYRKAAHRIRDLLARRPFTPEQNISGSSRVRRQAMRDPNLKWKDAKVNYFFGNAPENLKANFKKAAAAWAKSTCLNIVEDKNAEDKIQVMRGPSCLSAVGRQGKTQGIWIADNCMTVGSIEHELGHALGLIHTHERHDRDTYIDIIKDNIQQQYRSEFGKETSERTNSYEIPYEYGSIMHYNAYGFAIDKTKPVIVPKQDEKYTRTLGGRILSFLDLLTVNKHYDCLGKCGNSIQCANEGFQNPKNCSECVCPTGYGGPTCDKRPPGCGKTVRVSTNARKIDLFVGELKEGQDYKACNYWFEAPAGKKVEVKLLNLKNWANMHGCTLAGVEIKAQADQRHTGYRFCSPEDKGVTLVSSGKRLPVIIYNTGTAFEVTIEYKAV</sequence>
<dbReference type="PROSITE" id="PS01186">
    <property type="entry name" value="EGF_2"/>
    <property type="match status" value="1"/>
</dbReference>
<evidence type="ECO:0000256" key="9">
    <source>
        <dbReference type="ARBA" id="ARBA00023157"/>
    </source>
</evidence>
<evidence type="ECO:0000313" key="17">
    <source>
        <dbReference type="Proteomes" id="UP000024635"/>
    </source>
</evidence>
<dbReference type="CDD" id="cd03784">
    <property type="entry name" value="GT1_Gtf-like"/>
    <property type="match status" value="1"/>
</dbReference>
<feature type="binding site" evidence="12">
    <location>
        <position position="454"/>
    </location>
    <ligand>
        <name>Zn(2+)</name>
        <dbReference type="ChEBI" id="CHEBI:29105"/>
        <note>catalytic</note>
    </ligand>
</feature>
<evidence type="ECO:0000256" key="4">
    <source>
        <dbReference type="ARBA" id="ARBA00022679"/>
    </source>
</evidence>
<comment type="similarity">
    <text evidence="2">Belongs to the UDP-glycosyltransferase family.</text>
</comment>
<organism evidence="16 17">
    <name type="scientific">Ancylostoma ceylanicum</name>
    <dbReference type="NCBI Taxonomy" id="53326"/>
    <lineage>
        <taxon>Eukaryota</taxon>
        <taxon>Metazoa</taxon>
        <taxon>Ecdysozoa</taxon>
        <taxon>Nematoda</taxon>
        <taxon>Chromadorea</taxon>
        <taxon>Rhabditida</taxon>
        <taxon>Rhabditina</taxon>
        <taxon>Rhabditomorpha</taxon>
        <taxon>Strongyloidea</taxon>
        <taxon>Ancylostomatidae</taxon>
        <taxon>Ancylostomatinae</taxon>
        <taxon>Ancylostoma</taxon>
    </lineage>
</organism>
<dbReference type="PANTHER" id="PTHR48043">
    <property type="entry name" value="EG:EG0003.4 PROTEIN-RELATED"/>
    <property type="match status" value="1"/>
</dbReference>
<evidence type="ECO:0000256" key="8">
    <source>
        <dbReference type="ARBA" id="ARBA00023136"/>
    </source>
</evidence>
<comment type="cofactor">
    <cofactor evidence="12 13">
        <name>Zn(2+)</name>
        <dbReference type="ChEBI" id="CHEBI:29105"/>
    </cofactor>
    <text evidence="12 13">Binds 1 zinc ion per subunit.</text>
</comment>
<dbReference type="Gene3D" id="3.40.50.2000">
    <property type="entry name" value="Glycogen Phosphorylase B"/>
    <property type="match status" value="1"/>
</dbReference>
<feature type="binding site" evidence="12">
    <location>
        <position position="460"/>
    </location>
    <ligand>
        <name>Zn(2+)</name>
        <dbReference type="ChEBI" id="CHEBI:29105"/>
        <note>catalytic</note>
    </ligand>
</feature>
<evidence type="ECO:0000256" key="11">
    <source>
        <dbReference type="PROSITE-ProRule" id="PRU00059"/>
    </source>
</evidence>
<evidence type="ECO:0000256" key="5">
    <source>
        <dbReference type="ARBA" id="ARBA00022692"/>
    </source>
</evidence>
<evidence type="ECO:0000259" key="14">
    <source>
        <dbReference type="PROSITE" id="PS01180"/>
    </source>
</evidence>
<evidence type="ECO:0000256" key="1">
    <source>
        <dbReference type="ARBA" id="ARBA00004167"/>
    </source>
</evidence>
<dbReference type="Pfam" id="PF00201">
    <property type="entry name" value="UDPGT"/>
    <property type="match status" value="1"/>
</dbReference>
<dbReference type="GO" id="GO:0016020">
    <property type="term" value="C:membrane"/>
    <property type="evidence" value="ECO:0007669"/>
    <property type="project" value="UniProtKB-SubCell"/>
</dbReference>
<dbReference type="STRING" id="53326.A0A016T8N4"/>
<dbReference type="SUPFAM" id="SSF53756">
    <property type="entry name" value="UDP-Glycosyltransferase/glycogen phosphorylase"/>
    <property type="match status" value="1"/>
</dbReference>
<dbReference type="Proteomes" id="UP000024635">
    <property type="component" value="Unassembled WGS sequence"/>
</dbReference>
<feature type="active site" evidence="12">
    <location>
        <position position="451"/>
    </location>
</feature>
<dbReference type="GO" id="GO:0006508">
    <property type="term" value="P:proteolysis"/>
    <property type="evidence" value="ECO:0007669"/>
    <property type="project" value="UniProtKB-KW"/>
</dbReference>
<dbReference type="InterPro" id="IPR002213">
    <property type="entry name" value="UDP_glucos_trans"/>
</dbReference>
<dbReference type="InterPro" id="IPR050271">
    <property type="entry name" value="UDP-glycosyltransferase"/>
</dbReference>
<evidence type="ECO:0000256" key="7">
    <source>
        <dbReference type="ARBA" id="ARBA00022989"/>
    </source>
</evidence>